<dbReference type="AlphaFoldDB" id="A0A803MF85"/>
<protein>
    <recommendedName>
        <fullName evidence="1">Calcineurin-like phosphoesterase domain-containing protein</fullName>
    </recommendedName>
</protein>
<dbReference type="RefSeq" id="XP_021756714.1">
    <property type="nucleotide sequence ID" value="XM_021901022.1"/>
</dbReference>
<dbReference type="OrthoDB" id="550558at2759"/>
<evidence type="ECO:0000313" key="3">
    <source>
        <dbReference type="Proteomes" id="UP000596660"/>
    </source>
</evidence>
<dbReference type="OMA" id="ENGRYMD"/>
<reference evidence="2" key="1">
    <citation type="journal article" date="2017" name="Nature">
        <title>The genome of Chenopodium quinoa.</title>
        <authorList>
            <person name="Jarvis D.E."/>
            <person name="Ho Y.S."/>
            <person name="Lightfoot D.J."/>
            <person name="Schmoeckel S.M."/>
            <person name="Li B."/>
            <person name="Borm T.J.A."/>
            <person name="Ohyanagi H."/>
            <person name="Mineta K."/>
            <person name="Michell C.T."/>
            <person name="Saber N."/>
            <person name="Kharbatia N.M."/>
            <person name="Rupper R.R."/>
            <person name="Sharp A.R."/>
            <person name="Dally N."/>
            <person name="Boughton B.A."/>
            <person name="Woo Y.H."/>
            <person name="Gao G."/>
            <person name="Schijlen E.G.W.M."/>
            <person name="Guo X."/>
            <person name="Momin A.A."/>
            <person name="Negrao S."/>
            <person name="Al-Babili S."/>
            <person name="Gehring C."/>
            <person name="Roessner U."/>
            <person name="Jung C."/>
            <person name="Murphy K."/>
            <person name="Arold S.T."/>
            <person name="Gojobori T."/>
            <person name="van der Linden C.G."/>
            <person name="van Loo E.N."/>
            <person name="Jellen E.N."/>
            <person name="Maughan P.J."/>
            <person name="Tester M."/>
        </authorList>
    </citation>
    <scope>NUCLEOTIDE SEQUENCE [LARGE SCALE GENOMIC DNA]</scope>
    <source>
        <strain evidence="2">cv. PI 614886</strain>
    </source>
</reference>
<dbReference type="SMR" id="A0A803MF85"/>
<dbReference type="GeneID" id="110721823"/>
<keyword evidence="3" id="KW-1185">Reference proteome</keyword>
<dbReference type="InterPro" id="IPR029052">
    <property type="entry name" value="Metallo-depent_PP-like"/>
</dbReference>
<dbReference type="SUPFAM" id="SSF56300">
    <property type="entry name" value="Metallo-dependent phosphatases"/>
    <property type="match status" value="1"/>
</dbReference>
<feature type="domain" description="Calcineurin-like phosphoesterase" evidence="1">
    <location>
        <begin position="64"/>
        <end position="160"/>
    </location>
</feature>
<dbReference type="Proteomes" id="UP000596660">
    <property type="component" value="Unplaced"/>
</dbReference>
<dbReference type="PANTHER" id="PTHR36492:SF2">
    <property type="entry name" value="[ACYL-CARRIER-PROTEIN] PHOSPHODIESTERASE PPTH"/>
    <property type="match status" value="1"/>
</dbReference>
<reference evidence="2" key="2">
    <citation type="submission" date="2021-03" db="UniProtKB">
        <authorList>
            <consortium name="EnsemblPlants"/>
        </authorList>
    </citation>
    <scope>IDENTIFICATION</scope>
</reference>
<proteinExistence type="predicted"/>
<sequence>MSTLWSCQMVGGSSLSLKGVLYSSQSASSLSRELTWKNSRCRINRVGTRNSRIFASMHRKMEDIRVFVVSDLHTDYAENMAWVNCISSTSHQDDILLVAGDVAETYDRFTLTMSILTNKFKHVFYVPGNHDLWCRKEKKDFLDSLDKLDALLRACDELGVESRPLIIGNLGFIPLFSWHHESFDTEQDITGLRVPSLKMVCKDFHACRWSAELCDRDDSLARHFDAMNERHAHTIQEIQRKCEKVITFSHFVPRLDLCPEKRMLFYPNLPKIIGSSFLEARIRSIHGAEGSKAACHVFGHTHFGWDATLDGIRYVQAPLAYPREQKRNMNGGHGWLPFNLYSDGRFSERQQFYWSDYYSVNSRTPDNLELAPWVAKLYKR</sequence>
<name>A0A803MF85_CHEQI</name>
<dbReference type="InterPro" id="IPR004843">
    <property type="entry name" value="Calcineurin-like_PHP"/>
</dbReference>
<dbReference type="Gramene" id="AUR62028303-RA">
    <property type="protein sequence ID" value="AUR62028303-RA:cds"/>
    <property type="gene ID" value="AUR62028303"/>
</dbReference>
<dbReference type="GO" id="GO:0016787">
    <property type="term" value="F:hydrolase activity"/>
    <property type="evidence" value="ECO:0007669"/>
    <property type="project" value="InterPro"/>
</dbReference>
<evidence type="ECO:0000313" key="2">
    <source>
        <dbReference type="EnsemblPlants" id="AUR62028303-RA:cds"/>
    </source>
</evidence>
<dbReference type="KEGG" id="cqi:110721823"/>
<evidence type="ECO:0000259" key="1">
    <source>
        <dbReference type="Pfam" id="PF00149"/>
    </source>
</evidence>
<dbReference type="Pfam" id="PF00149">
    <property type="entry name" value="Metallophos"/>
    <property type="match status" value="1"/>
</dbReference>
<dbReference type="InterPro" id="IPR052963">
    <property type="entry name" value="Pantetheine_PDE"/>
</dbReference>
<dbReference type="Gene3D" id="3.60.21.10">
    <property type="match status" value="1"/>
</dbReference>
<accession>A0A803MF85</accession>
<dbReference type="PANTHER" id="PTHR36492">
    <property type="match status" value="1"/>
</dbReference>
<dbReference type="EnsemblPlants" id="AUR62028303-RA">
    <property type="protein sequence ID" value="AUR62028303-RA:cds"/>
    <property type="gene ID" value="AUR62028303"/>
</dbReference>
<organism evidence="2 3">
    <name type="scientific">Chenopodium quinoa</name>
    <name type="common">Quinoa</name>
    <dbReference type="NCBI Taxonomy" id="63459"/>
    <lineage>
        <taxon>Eukaryota</taxon>
        <taxon>Viridiplantae</taxon>
        <taxon>Streptophyta</taxon>
        <taxon>Embryophyta</taxon>
        <taxon>Tracheophyta</taxon>
        <taxon>Spermatophyta</taxon>
        <taxon>Magnoliopsida</taxon>
        <taxon>eudicotyledons</taxon>
        <taxon>Gunneridae</taxon>
        <taxon>Pentapetalae</taxon>
        <taxon>Caryophyllales</taxon>
        <taxon>Chenopodiaceae</taxon>
        <taxon>Chenopodioideae</taxon>
        <taxon>Atripliceae</taxon>
        <taxon>Chenopodium</taxon>
    </lineage>
</organism>
<gene>
    <name evidence="2" type="primary">LOC110721823</name>
</gene>